<dbReference type="InterPro" id="IPR057369">
    <property type="entry name" value="VG15"/>
</dbReference>
<dbReference type="EMBL" id="JAAGNC010000188">
    <property type="protein sequence ID" value="NEC61000.1"/>
    <property type="molecule type" value="Genomic_DNA"/>
</dbReference>
<evidence type="ECO:0000313" key="1">
    <source>
        <dbReference type="EMBL" id="NEC61000.1"/>
    </source>
</evidence>
<dbReference type="Pfam" id="PF25310">
    <property type="entry name" value="VG15"/>
    <property type="match status" value="1"/>
</dbReference>
<reference evidence="1 2" key="1">
    <citation type="submission" date="2020-01" db="EMBL/GenBank/DDBJ databases">
        <title>Insect and environment-associated Actinomycetes.</title>
        <authorList>
            <person name="Currrie C."/>
            <person name="Chevrette M."/>
            <person name="Carlson C."/>
            <person name="Stubbendieck R."/>
            <person name="Wendt-Pienkowski E."/>
        </authorList>
    </citation>
    <scope>NUCLEOTIDE SEQUENCE [LARGE SCALE GENOMIC DNA]</scope>
    <source>
        <strain evidence="1 2">SID8386</strain>
    </source>
</reference>
<gene>
    <name evidence="1" type="ORF">G3I59_36750</name>
</gene>
<accession>A0ABX0C7Q8</accession>
<keyword evidence="2" id="KW-1185">Reference proteome</keyword>
<dbReference type="RefSeq" id="WP_067594292.1">
    <property type="nucleotide sequence ID" value="NZ_JAAGNC010000188.1"/>
</dbReference>
<comment type="caution">
    <text evidence="1">The sequence shown here is derived from an EMBL/GenBank/DDBJ whole genome shotgun (WGS) entry which is preliminary data.</text>
</comment>
<proteinExistence type="predicted"/>
<protein>
    <recommendedName>
        <fullName evidence="3">Minor capsid protein</fullName>
    </recommendedName>
</protein>
<name>A0ABX0C7Q8_9PSEU</name>
<sequence>MASTRAGRAVTTAHRLAQGRLSARVVAEVLAVWRSLDPLRLTDAGWAGQILSVLARHRDDSAELAAAYYREFRRAEVPAAAAFTPRARPAGTSAPWRDRALTSLRVTGTRTVVRLVFGGWDPARALDRAGPGVAAASSRHVLEAGRATVRTAVRDDRAARGWMRVTDENPCAFCAMLASRGAIGKAVLYRSERSATTAAATGEEYHDGCNCQAEPVFGPVVLPEASQRFAALWETATAGLSGKDARNAFRRAHAVARRG</sequence>
<organism evidence="1 2">
    <name type="scientific">Amycolatopsis rubida</name>
    <dbReference type="NCBI Taxonomy" id="112413"/>
    <lineage>
        <taxon>Bacteria</taxon>
        <taxon>Bacillati</taxon>
        <taxon>Actinomycetota</taxon>
        <taxon>Actinomycetes</taxon>
        <taxon>Pseudonocardiales</taxon>
        <taxon>Pseudonocardiaceae</taxon>
        <taxon>Amycolatopsis</taxon>
    </lineage>
</organism>
<evidence type="ECO:0008006" key="3">
    <source>
        <dbReference type="Google" id="ProtNLM"/>
    </source>
</evidence>
<dbReference type="Proteomes" id="UP000470404">
    <property type="component" value="Unassembled WGS sequence"/>
</dbReference>
<evidence type="ECO:0000313" key="2">
    <source>
        <dbReference type="Proteomes" id="UP000470404"/>
    </source>
</evidence>